<keyword evidence="4" id="KW-0378">Hydrolase</keyword>
<dbReference type="SMART" id="SM00986">
    <property type="entry name" value="UDG"/>
    <property type="match status" value="1"/>
</dbReference>
<dbReference type="GO" id="GO:0046872">
    <property type="term" value="F:metal ion binding"/>
    <property type="evidence" value="ECO:0007669"/>
    <property type="project" value="UniProtKB-KW"/>
</dbReference>
<evidence type="ECO:0000256" key="5">
    <source>
        <dbReference type="ARBA" id="ARBA00023004"/>
    </source>
</evidence>
<name>A0A2T8F7X7_9ACTN</name>
<keyword evidence="5" id="KW-0408">Iron</keyword>
<dbReference type="InterPro" id="IPR005122">
    <property type="entry name" value="Uracil-DNA_glycosylase-like"/>
</dbReference>
<organism evidence="12 13">
    <name type="scientific">Nocardioides gansuensis</name>
    <dbReference type="NCBI Taxonomy" id="2138300"/>
    <lineage>
        <taxon>Bacteria</taxon>
        <taxon>Bacillati</taxon>
        <taxon>Actinomycetota</taxon>
        <taxon>Actinomycetes</taxon>
        <taxon>Propionibacteriales</taxon>
        <taxon>Nocardioidaceae</taxon>
        <taxon>Nocardioides</taxon>
    </lineage>
</organism>
<gene>
    <name evidence="12" type="ORF">DDE18_17230</name>
</gene>
<protein>
    <recommendedName>
        <fullName evidence="9">Type-5 uracil-DNA glycosylase</fullName>
    </recommendedName>
</protein>
<keyword evidence="13" id="KW-1185">Reference proteome</keyword>
<evidence type="ECO:0000256" key="6">
    <source>
        <dbReference type="ARBA" id="ARBA00023014"/>
    </source>
</evidence>
<dbReference type="AlphaFoldDB" id="A0A2T8F7X7"/>
<evidence type="ECO:0000256" key="8">
    <source>
        <dbReference type="ARBA" id="ARBA00023779"/>
    </source>
</evidence>
<feature type="domain" description="Uracil-DNA glycosylase-like" evidence="11">
    <location>
        <begin position="85"/>
        <end position="257"/>
    </location>
</feature>
<dbReference type="OrthoDB" id="9787663at2"/>
<dbReference type="Pfam" id="PF03167">
    <property type="entry name" value="UDG"/>
    <property type="match status" value="1"/>
</dbReference>
<keyword evidence="6" id="KW-0411">Iron-sulfur</keyword>
<dbReference type="PANTHER" id="PTHR33693">
    <property type="entry name" value="TYPE-5 URACIL-DNA GLYCOSYLASE"/>
    <property type="match status" value="1"/>
</dbReference>
<dbReference type="PANTHER" id="PTHR33693:SF3">
    <property type="entry name" value="TYPE-5 URACIL-DNA GLYCOSYLASE"/>
    <property type="match status" value="1"/>
</dbReference>
<keyword evidence="2" id="KW-0479">Metal-binding</keyword>
<dbReference type="GO" id="GO:0004844">
    <property type="term" value="F:uracil DNA N-glycosylase activity"/>
    <property type="evidence" value="ECO:0007669"/>
    <property type="project" value="InterPro"/>
</dbReference>
<dbReference type="InterPro" id="IPR044147">
    <property type="entry name" value="UdgB-like"/>
</dbReference>
<dbReference type="Gene3D" id="3.40.470.10">
    <property type="entry name" value="Uracil-DNA glycosylase-like domain"/>
    <property type="match status" value="1"/>
</dbReference>
<dbReference type="GO" id="GO:0051539">
    <property type="term" value="F:4 iron, 4 sulfur cluster binding"/>
    <property type="evidence" value="ECO:0007669"/>
    <property type="project" value="UniProtKB-KW"/>
</dbReference>
<dbReference type="InterPro" id="IPR036895">
    <property type="entry name" value="Uracil-DNA_glycosylase-like_sf"/>
</dbReference>
<sequence length="269" mass="28473">MTGQLFTSPVPPGTGWPDDPAAPGTPVARSAGGVRRLAGARTLAELDARASVCAACPRLVRWREDVARDKRASFAGQPYWGRPIAGWGDPEPRLLIVGLAPAANGGNRTGRIFTGDSSGDWLFASLHRVGLATRPTSVHAGDGQRLVGTRMVATVRCAPPANRPTPEERDTCAPWITREVALLLPDVRVVVALGAYGWEGALRALAAAGVAVPRPRPRFGHGVEVELGDVLLLGCYHPSQHNTFTGRLTPDMLDAVFAHARDLAGILPV</sequence>
<evidence type="ECO:0000256" key="9">
    <source>
        <dbReference type="ARBA" id="ARBA00023887"/>
    </source>
</evidence>
<evidence type="ECO:0000256" key="7">
    <source>
        <dbReference type="ARBA" id="ARBA00023204"/>
    </source>
</evidence>
<keyword evidence="7" id="KW-0234">DNA repair</keyword>
<feature type="region of interest" description="Disordered" evidence="10">
    <location>
        <begin position="1"/>
        <end position="30"/>
    </location>
</feature>
<dbReference type="GO" id="GO:0006284">
    <property type="term" value="P:base-excision repair"/>
    <property type="evidence" value="ECO:0007669"/>
    <property type="project" value="InterPro"/>
</dbReference>
<comment type="caution">
    <text evidence="12">The sequence shown here is derived from an EMBL/GenBank/DDBJ whole genome shotgun (WGS) entry which is preliminary data.</text>
</comment>
<evidence type="ECO:0000256" key="3">
    <source>
        <dbReference type="ARBA" id="ARBA00022763"/>
    </source>
</evidence>
<evidence type="ECO:0000313" key="12">
    <source>
        <dbReference type="EMBL" id="PVG81821.1"/>
    </source>
</evidence>
<dbReference type="SMART" id="SM00987">
    <property type="entry name" value="UreE_C"/>
    <property type="match status" value="1"/>
</dbReference>
<evidence type="ECO:0000256" key="2">
    <source>
        <dbReference type="ARBA" id="ARBA00022723"/>
    </source>
</evidence>
<dbReference type="InterPro" id="IPR051536">
    <property type="entry name" value="UDG_Type-4/5"/>
</dbReference>
<dbReference type="CDD" id="cd10031">
    <property type="entry name" value="UDG-F5_TTUDGB_like"/>
    <property type="match status" value="1"/>
</dbReference>
<comment type="similarity">
    <text evidence="8">Belongs to the uracil-DNA glycosylase (UDG) superfamily. Type 5 (UDGb) family.</text>
</comment>
<evidence type="ECO:0000256" key="10">
    <source>
        <dbReference type="SAM" id="MobiDB-lite"/>
    </source>
</evidence>
<dbReference type="EMBL" id="QDGZ01000007">
    <property type="protein sequence ID" value="PVG81821.1"/>
    <property type="molecule type" value="Genomic_DNA"/>
</dbReference>
<keyword evidence="3" id="KW-0227">DNA damage</keyword>
<dbReference type="SUPFAM" id="SSF52141">
    <property type="entry name" value="Uracil-DNA glycosylase-like"/>
    <property type="match status" value="1"/>
</dbReference>
<reference evidence="12 13" key="1">
    <citation type="submission" date="2018-04" db="EMBL/GenBank/DDBJ databases">
        <title>Genome of Nocardioides gansuensis WSJ-1.</title>
        <authorList>
            <person name="Wu S."/>
            <person name="Wang G."/>
        </authorList>
    </citation>
    <scope>NUCLEOTIDE SEQUENCE [LARGE SCALE GENOMIC DNA]</scope>
    <source>
        <strain evidence="12 13">WSJ-1</strain>
    </source>
</reference>
<evidence type="ECO:0000259" key="11">
    <source>
        <dbReference type="SMART" id="SM00986"/>
    </source>
</evidence>
<keyword evidence="1" id="KW-0004">4Fe-4S</keyword>
<dbReference type="GO" id="GO:0033958">
    <property type="term" value="F:DNA-deoxyinosine glycosylase activity"/>
    <property type="evidence" value="ECO:0007669"/>
    <property type="project" value="InterPro"/>
</dbReference>
<accession>A0A2T8F7X7</accession>
<evidence type="ECO:0000313" key="13">
    <source>
        <dbReference type="Proteomes" id="UP000246018"/>
    </source>
</evidence>
<dbReference type="Proteomes" id="UP000246018">
    <property type="component" value="Unassembled WGS sequence"/>
</dbReference>
<proteinExistence type="inferred from homology"/>
<evidence type="ECO:0000256" key="1">
    <source>
        <dbReference type="ARBA" id="ARBA00022485"/>
    </source>
</evidence>
<evidence type="ECO:0000256" key="4">
    <source>
        <dbReference type="ARBA" id="ARBA00022801"/>
    </source>
</evidence>